<keyword evidence="6 9" id="KW-1133">Transmembrane helix</keyword>
<feature type="transmembrane region" description="Helical" evidence="9">
    <location>
        <begin position="87"/>
        <end position="107"/>
    </location>
</feature>
<dbReference type="STRING" id="29563.SAMN02983006_01295"/>
<evidence type="ECO:0000256" key="9">
    <source>
        <dbReference type="SAM" id="Phobius"/>
    </source>
</evidence>
<dbReference type="InterPro" id="IPR051088">
    <property type="entry name" value="PTS_Sugar-EIIC/EIIB"/>
</dbReference>
<feature type="domain" description="PTS EIIC type-3" evidence="10">
    <location>
        <begin position="12"/>
        <end position="419"/>
    </location>
</feature>
<gene>
    <name evidence="11" type="ORF">SAMN02983006_01295</name>
</gene>
<feature type="transmembrane region" description="Helical" evidence="9">
    <location>
        <begin position="350"/>
        <end position="370"/>
    </location>
</feature>
<dbReference type="InterPro" id="IPR004501">
    <property type="entry name" value="PTS_EIIC_3"/>
</dbReference>
<dbReference type="GO" id="GO:0008982">
    <property type="term" value="F:protein-N(PI)-phosphohistidine-sugar phosphotransferase activity"/>
    <property type="evidence" value="ECO:0007669"/>
    <property type="project" value="UniProtKB-UniRule"/>
</dbReference>
<keyword evidence="4 8" id="KW-0762">Sugar transport</keyword>
<evidence type="ECO:0000256" key="8">
    <source>
        <dbReference type="PIRNR" id="PIRNR006351"/>
    </source>
</evidence>
<evidence type="ECO:0000259" key="10">
    <source>
        <dbReference type="PROSITE" id="PS51105"/>
    </source>
</evidence>
<dbReference type="GO" id="GO:0009401">
    <property type="term" value="P:phosphoenolpyruvate-dependent sugar phosphotransferase system"/>
    <property type="evidence" value="ECO:0007669"/>
    <property type="project" value="InterPro"/>
</dbReference>
<dbReference type="NCBIfam" id="TIGR00410">
    <property type="entry name" value="lacE"/>
    <property type="match status" value="1"/>
</dbReference>
<dbReference type="AlphaFoldDB" id="A0A1I4I378"/>
<evidence type="ECO:0000256" key="7">
    <source>
        <dbReference type="ARBA" id="ARBA00023136"/>
    </source>
</evidence>
<evidence type="ECO:0000256" key="4">
    <source>
        <dbReference type="ARBA" id="ARBA00022597"/>
    </source>
</evidence>
<dbReference type="InterPro" id="IPR004796">
    <property type="entry name" value="PTS_IIC_cello"/>
</dbReference>
<dbReference type="GO" id="GO:0005886">
    <property type="term" value="C:plasma membrane"/>
    <property type="evidence" value="ECO:0007669"/>
    <property type="project" value="UniProtKB-SubCell"/>
</dbReference>
<feature type="transmembrane region" description="Helical" evidence="9">
    <location>
        <begin position="35"/>
        <end position="54"/>
    </location>
</feature>
<feature type="transmembrane region" description="Helical" evidence="9">
    <location>
        <begin position="256"/>
        <end position="273"/>
    </location>
</feature>
<keyword evidence="2 8" id="KW-0813">Transport</keyword>
<comment type="function">
    <text evidence="8">The phosphoenolpyruvate-dependent sugar phosphotransferase system (PTS), a major carbohydrate active -transport system, catalyzes the phosphorylation of incoming sugar substrates concomitant with their translocation across the cell membrane.</text>
</comment>
<name>A0A1I4I378_9FIRM</name>
<evidence type="ECO:0000313" key="12">
    <source>
        <dbReference type="Proteomes" id="UP000199006"/>
    </source>
</evidence>
<dbReference type="PANTHER" id="PTHR33989">
    <property type="match status" value="1"/>
</dbReference>
<dbReference type="PROSITE" id="PS51105">
    <property type="entry name" value="PTS_EIIC_TYPE_3"/>
    <property type="match status" value="1"/>
</dbReference>
<dbReference type="Pfam" id="PF02378">
    <property type="entry name" value="PTS_EIIC"/>
    <property type="match status" value="1"/>
</dbReference>
<keyword evidence="5 9" id="KW-0812">Transmembrane</keyword>
<accession>A0A1I4I378</accession>
<evidence type="ECO:0000313" key="11">
    <source>
        <dbReference type="EMBL" id="SFL48912.1"/>
    </source>
</evidence>
<keyword evidence="12" id="KW-1185">Reference proteome</keyword>
<sequence length="447" mass="48929">MSKIQDKFMAFLENKFMPVMGEIANQRHVTAVKNGMIGIIPFTILGSVMLILRFPPIDPNTVGTDPNLLIRMLLTWKNWADANSSTIMMPYNMSMALLGIFAVIGIANNLAKHYKLNQLSAILLSLMSYLVVTAPATDGALPATYLDAKGLFTAIIVGLLSVEIMKFMDDKNIEIKMPDGVPPAVANSFASLIPAFALMIVFYGLSLIVQSMSGMLVPEAIMTMMQPLVGAVDSPYGVFFTVLLCQLLWFAGIHGATTVGAVLYPFIIQNFNINAELRMAGESMQYVYTRPMWAFMICIGGSGATLALAFLMARSKSKQLSSVGKIAILPGLFNINEPIIFGAPMVLNPIMFFPFVFISPILGVLSYIVTDLGLITKGFAMGPWTTPAPIGAFIATLDWRAVVWVFILFILSGIMYYPFFKIYEKPLVEEERANAKAEADREVTASA</sequence>
<reference evidence="11 12" key="1">
    <citation type="submission" date="2016-10" db="EMBL/GenBank/DDBJ databases">
        <authorList>
            <person name="de Groot N.N."/>
        </authorList>
    </citation>
    <scope>NUCLEOTIDE SEQUENCE [LARGE SCALE GENOMIC DNA]</scope>
    <source>
        <strain evidence="11 12">ATCC 51327</strain>
    </source>
</reference>
<keyword evidence="3 8" id="KW-1003">Cell membrane</keyword>
<organism evidence="11 12">
    <name type="scientific">Halanaerobium salsuginis</name>
    <dbReference type="NCBI Taxonomy" id="29563"/>
    <lineage>
        <taxon>Bacteria</taxon>
        <taxon>Bacillati</taxon>
        <taxon>Bacillota</taxon>
        <taxon>Clostridia</taxon>
        <taxon>Halanaerobiales</taxon>
        <taxon>Halanaerobiaceae</taxon>
        <taxon>Halanaerobium</taxon>
    </lineage>
</organism>
<feature type="transmembrane region" description="Helical" evidence="9">
    <location>
        <begin position="390"/>
        <end position="417"/>
    </location>
</feature>
<evidence type="ECO:0000256" key="3">
    <source>
        <dbReference type="ARBA" id="ARBA00022475"/>
    </source>
</evidence>
<feature type="transmembrane region" description="Helical" evidence="9">
    <location>
        <begin position="119"/>
        <end position="136"/>
    </location>
</feature>
<protein>
    <recommendedName>
        <fullName evidence="8">Permease IIC component</fullName>
    </recommendedName>
</protein>
<evidence type="ECO:0000256" key="1">
    <source>
        <dbReference type="ARBA" id="ARBA00004651"/>
    </source>
</evidence>
<keyword evidence="7 8" id="KW-0472">Membrane</keyword>
<evidence type="ECO:0000256" key="5">
    <source>
        <dbReference type="ARBA" id="ARBA00022692"/>
    </source>
</evidence>
<dbReference type="PIRSF" id="PIRSF006351">
    <property type="entry name" value="PTS_EIIC-Cellobiose"/>
    <property type="match status" value="1"/>
</dbReference>
<feature type="transmembrane region" description="Helical" evidence="9">
    <location>
        <begin position="148"/>
        <end position="168"/>
    </location>
</feature>
<dbReference type="PANTHER" id="PTHR33989:SF4">
    <property type="entry name" value="PTS SYSTEM N,N'-DIACETYLCHITOBIOSE-SPECIFIC EIIC COMPONENT"/>
    <property type="match status" value="1"/>
</dbReference>
<evidence type="ECO:0000256" key="2">
    <source>
        <dbReference type="ARBA" id="ARBA00022448"/>
    </source>
</evidence>
<proteinExistence type="predicted"/>
<dbReference type="RefSeq" id="WP_218142052.1">
    <property type="nucleotide sequence ID" value="NZ_FOTI01000014.1"/>
</dbReference>
<dbReference type="Proteomes" id="UP000199006">
    <property type="component" value="Unassembled WGS sequence"/>
</dbReference>
<dbReference type="EMBL" id="FOTI01000014">
    <property type="protein sequence ID" value="SFL48912.1"/>
    <property type="molecule type" value="Genomic_DNA"/>
</dbReference>
<comment type="subcellular location">
    <subcellularLocation>
        <location evidence="1">Cell membrane</location>
        <topology evidence="1">Multi-pass membrane protein</topology>
    </subcellularLocation>
</comment>
<evidence type="ECO:0000256" key="6">
    <source>
        <dbReference type="ARBA" id="ARBA00022989"/>
    </source>
</evidence>
<feature type="transmembrane region" description="Helical" evidence="9">
    <location>
        <begin position="189"/>
        <end position="208"/>
    </location>
</feature>
<dbReference type="InterPro" id="IPR003352">
    <property type="entry name" value="PTS_EIIC"/>
</dbReference>
<feature type="transmembrane region" description="Helical" evidence="9">
    <location>
        <begin position="293"/>
        <end position="313"/>
    </location>
</feature>